<proteinExistence type="predicted"/>
<dbReference type="RefSeq" id="WP_016196090.1">
    <property type="nucleotide sequence ID" value="NZ_AQPN01000100.1"/>
</dbReference>
<gene>
    <name evidence="2" type="ORF">ADIARSV_2859</name>
</gene>
<dbReference type="Pfam" id="PF00535">
    <property type="entry name" value="Glycos_transf_2"/>
    <property type="match status" value="1"/>
</dbReference>
<evidence type="ECO:0000313" key="3">
    <source>
        <dbReference type="Proteomes" id="UP000014174"/>
    </source>
</evidence>
<accession>R9GR44</accession>
<evidence type="ECO:0000313" key="2">
    <source>
        <dbReference type="EMBL" id="EOR94025.1"/>
    </source>
</evidence>
<comment type="caution">
    <text evidence="2">The sequence shown here is derived from an EMBL/GenBank/DDBJ whole genome shotgun (WGS) entry which is preliminary data.</text>
</comment>
<protein>
    <submittedName>
        <fullName evidence="2">Glycosyltransferase, putative</fullName>
    </submittedName>
</protein>
<dbReference type="eggNOG" id="COG1216">
    <property type="taxonomic scope" value="Bacteria"/>
</dbReference>
<reference evidence="2 3" key="1">
    <citation type="journal article" date="2013" name="Genome Announc.">
        <title>Draft Genome Sequence of Arcticibacter svalbardensis Strain MN12-7T, a Member of the Family Sphingobacteriaceae Isolated from an Arctic Soil Sample.</title>
        <authorList>
            <person name="Shivaji S."/>
            <person name="Ara S."/>
            <person name="Prasad S."/>
            <person name="Manasa B.P."/>
            <person name="Begum Z."/>
            <person name="Singh A."/>
            <person name="Kumar Pinnaka A."/>
        </authorList>
    </citation>
    <scope>NUCLEOTIDE SEQUENCE [LARGE SCALE GENOMIC DNA]</scope>
    <source>
        <strain evidence="2 3">MN12-7</strain>
    </source>
</reference>
<dbReference type="AlphaFoldDB" id="R9GR44"/>
<keyword evidence="2" id="KW-0808">Transferase</keyword>
<dbReference type="InterPro" id="IPR001173">
    <property type="entry name" value="Glyco_trans_2-like"/>
</dbReference>
<dbReference type="InterPro" id="IPR029044">
    <property type="entry name" value="Nucleotide-diphossugar_trans"/>
</dbReference>
<keyword evidence="3" id="KW-1185">Reference proteome</keyword>
<sequence>MNFYESVLPVIVLYNQDITSSKGVETLIKTLDASNSRMKVFVYDNSKYAQYEGDFIYKKLDVSYVHDSTNSGVSKAYNSGASYARLTHKKWLLLLDQDTLFPDHFMGRYDQAVVENPGAKLIVPVLRTQYKQILSPCRYIHKKGRWLDDVEEGFMDSNLYSPVNSGMLIDLDAFEEAGGYNEKVKLDFADFQFIERFSKKNRSFYVMDMQCIQDFSGFENDKQKLKHRFYLFCDSARNCQKNSASDHFWYFIVVTRRMASLTLKHVDPSFIGIWISKYIL</sequence>
<name>R9GR44_9SPHI</name>
<feature type="domain" description="Glycosyltransferase 2-like" evidence="1">
    <location>
        <begin position="11"/>
        <end position="106"/>
    </location>
</feature>
<organism evidence="2 3">
    <name type="scientific">Arcticibacter svalbardensis MN12-7</name>
    <dbReference type="NCBI Taxonomy" id="1150600"/>
    <lineage>
        <taxon>Bacteria</taxon>
        <taxon>Pseudomonadati</taxon>
        <taxon>Bacteroidota</taxon>
        <taxon>Sphingobacteriia</taxon>
        <taxon>Sphingobacteriales</taxon>
        <taxon>Sphingobacteriaceae</taxon>
        <taxon>Arcticibacter</taxon>
    </lineage>
</organism>
<dbReference type="EMBL" id="AQPN01000100">
    <property type="protein sequence ID" value="EOR94025.1"/>
    <property type="molecule type" value="Genomic_DNA"/>
</dbReference>
<dbReference type="STRING" id="1150600.ADIARSV_2859"/>
<dbReference type="GO" id="GO:0016740">
    <property type="term" value="F:transferase activity"/>
    <property type="evidence" value="ECO:0007669"/>
    <property type="project" value="UniProtKB-KW"/>
</dbReference>
<dbReference type="Gene3D" id="3.90.550.10">
    <property type="entry name" value="Spore Coat Polysaccharide Biosynthesis Protein SpsA, Chain A"/>
    <property type="match status" value="1"/>
</dbReference>
<dbReference type="SUPFAM" id="SSF53448">
    <property type="entry name" value="Nucleotide-diphospho-sugar transferases"/>
    <property type="match status" value="1"/>
</dbReference>
<dbReference type="Proteomes" id="UP000014174">
    <property type="component" value="Unassembled WGS sequence"/>
</dbReference>
<dbReference type="OrthoDB" id="1351873at2"/>
<evidence type="ECO:0000259" key="1">
    <source>
        <dbReference type="Pfam" id="PF00535"/>
    </source>
</evidence>